<sequence length="397" mass="43867">MSLQGKKIILGITGGIAAYKMNYLVRDLIKSGAEVKIVLTKSAEDFVSPLTLSTLSKNKVYTDFYDENKSWNNHVELALWADLMLIAPCTANTLAKITNGLCDNFLMAVYMSAKCPVIIAPAMDLDMYAHPTVLKNLTTAESFGHKIIPAEFGELASGLVGQGRLAEPSTILPVLENQFTEVDNQFAGKKFLITAGPTYENIDPVRFIGNHSTGKMGFDLAKEATKRGAEVILISGPSSQKIDDKNITLHKVTSAQEMFDEVFKYYENIDVAIMSAAVADYTPKVKAMEKIKKNENELTIELVKNKDILRTMGEQKTNQFLVGFALETQNEEENAKGKLIKKNLDMIVLNSLRDEGAGFANATNKIKIFTPTEEQSFSLKSKEDVAKDILNFIAQKL</sequence>
<dbReference type="EMBL" id="SOEO01000002">
    <property type="protein sequence ID" value="TDX84416.1"/>
    <property type="molecule type" value="Genomic_DNA"/>
</dbReference>
<dbReference type="Proteomes" id="UP000295313">
    <property type="component" value="Unassembled WGS sequence"/>
</dbReference>
<comment type="cofactor">
    <cofactor evidence="3">
        <name>FMN</name>
        <dbReference type="ChEBI" id="CHEBI:58210"/>
    </cofactor>
    <text evidence="3">Binds 1 FMN per subunit.</text>
</comment>
<dbReference type="Gene3D" id="3.40.50.10300">
    <property type="entry name" value="CoaB-like"/>
    <property type="match status" value="1"/>
</dbReference>
<comment type="function">
    <text evidence="4">Catalyzes two steps in the biosynthesis of coenzyme A. In the first step cysteine is conjugated to 4'-phosphopantothenate to form 4-phosphopantothenoylcysteine, in the latter compound is decarboxylated to form 4'-phosphopantotheine.</text>
</comment>
<dbReference type="GO" id="GO:0004632">
    <property type="term" value="F:phosphopantothenate--cysteine ligase activity"/>
    <property type="evidence" value="ECO:0007669"/>
    <property type="project" value="UniProtKB-UniRule"/>
</dbReference>
<feature type="binding site" evidence="3">
    <location>
        <position position="338"/>
    </location>
    <ligand>
        <name>CTP</name>
        <dbReference type="ChEBI" id="CHEBI:37563"/>
    </ligand>
</feature>
<feature type="domain" description="Flavoprotein" evidence="5">
    <location>
        <begin position="6"/>
        <end position="169"/>
    </location>
</feature>
<evidence type="ECO:0000256" key="2">
    <source>
        <dbReference type="ARBA" id="ARBA00023239"/>
    </source>
</evidence>
<dbReference type="InterPro" id="IPR007085">
    <property type="entry name" value="DNA/pantothenate-metab_flavo_C"/>
</dbReference>
<keyword evidence="3 4" id="KW-0436">Ligase</keyword>
<dbReference type="AlphaFoldDB" id="A0A4V3H2J5"/>
<dbReference type="RefSeq" id="WP_133944430.1">
    <property type="nucleotide sequence ID" value="NZ_SOEO01000002.1"/>
</dbReference>
<dbReference type="SUPFAM" id="SSF52507">
    <property type="entry name" value="Homo-oligomeric flavin-containing Cys decarboxylases, HFCD"/>
    <property type="match status" value="1"/>
</dbReference>
<feature type="binding site" evidence="3">
    <location>
        <position position="342"/>
    </location>
    <ligand>
        <name>CTP</name>
        <dbReference type="ChEBI" id="CHEBI:37563"/>
    </ligand>
</feature>
<dbReference type="SUPFAM" id="SSF102645">
    <property type="entry name" value="CoaB-like"/>
    <property type="match status" value="1"/>
</dbReference>
<keyword evidence="8" id="KW-1185">Reference proteome</keyword>
<feature type="domain" description="DNA/pantothenate metabolism flavoprotein C-terminal" evidence="6">
    <location>
        <begin position="187"/>
        <end position="395"/>
    </location>
</feature>
<dbReference type="PANTHER" id="PTHR14359:SF6">
    <property type="entry name" value="PHOSPHOPANTOTHENOYLCYSTEINE DECARBOXYLASE"/>
    <property type="match status" value="1"/>
</dbReference>
<comment type="catalytic activity">
    <reaction evidence="3 4">
        <text>N-[(R)-4-phosphopantothenoyl]-L-cysteine + H(+) = (R)-4'-phosphopantetheine + CO2</text>
        <dbReference type="Rhea" id="RHEA:16793"/>
        <dbReference type="ChEBI" id="CHEBI:15378"/>
        <dbReference type="ChEBI" id="CHEBI:16526"/>
        <dbReference type="ChEBI" id="CHEBI:59458"/>
        <dbReference type="ChEBI" id="CHEBI:61723"/>
        <dbReference type="EC" id="4.1.1.36"/>
    </reaction>
</comment>
<dbReference type="Pfam" id="PF02441">
    <property type="entry name" value="Flavoprotein"/>
    <property type="match status" value="1"/>
</dbReference>
<keyword evidence="3 4" id="KW-0285">Flavoprotein</keyword>
<keyword evidence="2 3" id="KW-0456">Lyase</keyword>
<feature type="binding site" evidence="3">
    <location>
        <position position="280"/>
    </location>
    <ligand>
        <name>CTP</name>
        <dbReference type="ChEBI" id="CHEBI:37563"/>
    </ligand>
</feature>
<comment type="cofactor">
    <cofactor evidence="3">
        <name>Mg(2+)</name>
        <dbReference type="ChEBI" id="CHEBI:18420"/>
    </cofactor>
</comment>
<dbReference type="OrthoDB" id="9802554at2"/>
<name>A0A4V3H2J5_9FLAO</name>
<dbReference type="GO" id="GO:0046872">
    <property type="term" value="F:metal ion binding"/>
    <property type="evidence" value="ECO:0007669"/>
    <property type="project" value="UniProtKB-KW"/>
</dbReference>
<comment type="function">
    <text evidence="3">Catalyzes two sequential steps in the biosynthesis of coenzyme A. In the first step cysteine is conjugated to 4'-phosphopantothenate to form 4-phosphopantothenoylcysteine. In the second step the latter compound is decarboxylated to form 4'-phosphopantotheine.</text>
</comment>
<proteinExistence type="inferred from homology"/>
<protein>
    <recommendedName>
        <fullName evidence="3">Coenzyme A biosynthesis bifunctional protein CoaBC</fullName>
    </recommendedName>
    <alternativeName>
        <fullName evidence="3">DNA/pantothenate metabolism flavoprotein</fullName>
    </alternativeName>
    <alternativeName>
        <fullName evidence="3">Phosphopantothenoylcysteine synthetase/decarboxylase</fullName>
        <shortName evidence="3">PPCS-PPCDC</shortName>
    </alternativeName>
    <domain>
        <recommendedName>
            <fullName evidence="3">Phosphopantothenoylcysteine decarboxylase</fullName>
            <shortName evidence="3">PPC decarboxylase</shortName>
            <shortName evidence="3">PPC-DC</shortName>
            <ecNumber evidence="3">4.1.1.36</ecNumber>
        </recommendedName>
        <alternativeName>
            <fullName evidence="3">CoaC</fullName>
        </alternativeName>
    </domain>
    <domain>
        <recommendedName>
            <fullName evidence="3">Phosphopantothenate--cysteine ligase</fullName>
            <ecNumber evidence="3">6.3.2.5</ecNumber>
        </recommendedName>
        <alternativeName>
            <fullName evidence="3">CoaB</fullName>
        </alternativeName>
        <alternativeName>
            <fullName evidence="3">Phosphopantothenoylcysteine synthetase</fullName>
            <shortName evidence="3">PPC synthetase</shortName>
            <shortName evidence="3">PPC-S</shortName>
        </alternativeName>
    </domain>
</protein>
<dbReference type="GO" id="GO:0071513">
    <property type="term" value="C:phosphopantothenoylcysteine decarboxylase complex"/>
    <property type="evidence" value="ECO:0007669"/>
    <property type="project" value="TreeGrafter"/>
</dbReference>
<dbReference type="Gene3D" id="3.40.50.1950">
    <property type="entry name" value="Flavin prenyltransferase-like"/>
    <property type="match status" value="1"/>
</dbReference>
<dbReference type="Pfam" id="PF04127">
    <property type="entry name" value="DFP"/>
    <property type="match status" value="1"/>
</dbReference>
<dbReference type="EC" id="6.3.2.5" evidence="3"/>
<comment type="similarity">
    <text evidence="3 4">In the N-terminal section; belongs to the HFCD (homo-oligomeric flavin containing Cys decarboxylase) superfamily.</text>
</comment>
<dbReference type="InterPro" id="IPR036551">
    <property type="entry name" value="Flavin_trans-like"/>
</dbReference>
<evidence type="ECO:0000256" key="1">
    <source>
        <dbReference type="ARBA" id="ARBA00022793"/>
    </source>
</evidence>
<dbReference type="GO" id="GO:0010181">
    <property type="term" value="F:FMN binding"/>
    <property type="evidence" value="ECO:0007669"/>
    <property type="project" value="UniProtKB-UniRule"/>
</dbReference>
<dbReference type="GO" id="GO:0015941">
    <property type="term" value="P:pantothenate catabolic process"/>
    <property type="evidence" value="ECO:0007669"/>
    <property type="project" value="InterPro"/>
</dbReference>
<comment type="pathway">
    <text evidence="3 4">Cofactor biosynthesis; coenzyme A biosynthesis; CoA from (R)-pantothenate: step 2/5.</text>
</comment>
<comment type="pathway">
    <text evidence="3 4">Cofactor biosynthesis; coenzyme A biosynthesis; CoA from (R)-pantothenate: step 3/5.</text>
</comment>
<evidence type="ECO:0000256" key="3">
    <source>
        <dbReference type="HAMAP-Rule" id="MF_02225"/>
    </source>
</evidence>
<evidence type="ECO:0000259" key="5">
    <source>
        <dbReference type="Pfam" id="PF02441"/>
    </source>
</evidence>
<dbReference type="HAMAP" id="MF_02225">
    <property type="entry name" value="CoaBC"/>
    <property type="match status" value="1"/>
</dbReference>
<keyword evidence="3" id="KW-0479">Metal-binding</keyword>
<dbReference type="InterPro" id="IPR035929">
    <property type="entry name" value="CoaB-like_sf"/>
</dbReference>
<keyword evidence="3 4" id="KW-0288">FMN</keyword>
<keyword evidence="1 3" id="KW-0210">Decarboxylase</keyword>
<dbReference type="GO" id="GO:0004633">
    <property type="term" value="F:phosphopantothenoylcysteine decarboxylase activity"/>
    <property type="evidence" value="ECO:0007669"/>
    <property type="project" value="UniProtKB-UniRule"/>
</dbReference>
<feature type="binding site" evidence="3">
    <location>
        <position position="324"/>
    </location>
    <ligand>
        <name>CTP</name>
        <dbReference type="ChEBI" id="CHEBI:37563"/>
    </ligand>
</feature>
<keyword evidence="3" id="KW-0460">Magnesium</keyword>
<feature type="region of interest" description="Phosphopantothenoylcysteine decarboxylase" evidence="3">
    <location>
        <begin position="1"/>
        <end position="190"/>
    </location>
</feature>
<feature type="region of interest" description="Phosphopantothenate--cysteine ligase" evidence="3">
    <location>
        <begin position="191"/>
        <end position="397"/>
    </location>
</feature>
<gene>
    <name evidence="3" type="primary">coaBC</name>
    <name evidence="7" type="ORF">B0I22_2035</name>
</gene>
<keyword evidence="3" id="KW-0511">Multifunctional enzyme</keyword>
<dbReference type="NCBIfam" id="TIGR00521">
    <property type="entry name" value="coaBC_dfp"/>
    <property type="match status" value="1"/>
</dbReference>
<evidence type="ECO:0000313" key="8">
    <source>
        <dbReference type="Proteomes" id="UP000295313"/>
    </source>
</evidence>
<evidence type="ECO:0000256" key="4">
    <source>
        <dbReference type="RuleBase" id="RU364078"/>
    </source>
</evidence>
<evidence type="ECO:0000313" key="7">
    <source>
        <dbReference type="EMBL" id="TDX84416.1"/>
    </source>
</evidence>
<comment type="catalytic activity">
    <reaction evidence="3 4">
        <text>(R)-4'-phosphopantothenate + L-cysteine + CTP = N-[(R)-4-phosphopantothenoyl]-L-cysteine + CMP + diphosphate + H(+)</text>
        <dbReference type="Rhea" id="RHEA:19397"/>
        <dbReference type="ChEBI" id="CHEBI:10986"/>
        <dbReference type="ChEBI" id="CHEBI:15378"/>
        <dbReference type="ChEBI" id="CHEBI:33019"/>
        <dbReference type="ChEBI" id="CHEBI:35235"/>
        <dbReference type="ChEBI" id="CHEBI:37563"/>
        <dbReference type="ChEBI" id="CHEBI:59458"/>
        <dbReference type="ChEBI" id="CHEBI:60377"/>
        <dbReference type="EC" id="6.3.2.5"/>
    </reaction>
</comment>
<dbReference type="EC" id="4.1.1.36" evidence="3"/>
<dbReference type="InterPro" id="IPR003382">
    <property type="entry name" value="Flavoprotein"/>
</dbReference>
<comment type="caution">
    <text evidence="7">The sequence shown here is derived from an EMBL/GenBank/DDBJ whole genome shotgun (WGS) entry which is preliminary data.</text>
</comment>
<accession>A0A4V3H2J5</accession>
<organism evidence="7 8">
    <name type="scientific">Epilithonimonas xixisoli</name>
    <dbReference type="NCBI Taxonomy" id="1476462"/>
    <lineage>
        <taxon>Bacteria</taxon>
        <taxon>Pseudomonadati</taxon>
        <taxon>Bacteroidota</taxon>
        <taxon>Flavobacteriia</taxon>
        <taxon>Flavobacteriales</taxon>
        <taxon>Weeksellaceae</taxon>
        <taxon>Chryseobacterium group</taxon>
        <taxon>Epilithonimonas</taxon>
    </lineage>
</organism>
<comment type="similarity">
    <text evidence="3 4">In the C-terminal section; belongs to the PPC synthetase family.</text>
</comment>
<feature type="binding site" evidence="3">
    <location>
        <position position="290"/>
    </location>
    <ligand>
        <name>CTP</name>
        <dbReference type="ChEBI" id="CHEBI:37563"/>
    </ligand>
</feature>
<dbReference type="GO" id="GO:0015937">
    <property type="term" value="P:coenzyme A biosynthetic process"/>
    <property type="evidence" value="ECO:0007669"/>
    <property type="project" value="UniProtKB-UniRule"/>
</dbReference>
<evidence type="ECO:0000259" key="6">
    <source>
        <dbReference type="Pfam" id="PF04127"/>
    </source>
</evidence>
<dbReference type="UniPathway" id="UPA00241">
    <property type="reaction ID" value="UER00353"/>
</dbReference>
<reference evidence="7 8" key="1">
    <citation type="submission" date="2019-03" db="EMBL/GenBank/DDBJ databases">
        <title>Genomic Encyclopedia of Type Strains, Phase III (KMG-III): the genomes of soil and plant-associated and newly described type strains.</title>
        <authorList>
            <person name="Whitman W."/>
        </authorList>
    </citation>
    <scope>NUCLEOTIDE SEQUENCE [LARGE SCALE GENOMIC DNA]</scope>
    <source>
        <strain evidence="7 8">CGMCC 1.12802</strain>
    </source>
</reference>
<dbReference type="PANTHER" id="PTHR14359">
    <property type="entry name" value="HOMO-OLIGOMERIC FLAVIN CONTAINING CYS DECARBOXYLASE FAMILY"/>
    <property type="match status" value="1"/>
</dbReference>
<comment type="caution">
    <text evidence="3">Lacks conserved residue(s) required for the propagation of feature annotation.</text>
</comment>
<dbReference type="InterPro" id="IPR005252">
    <property type="entry name" value="CoaBC"/>
</dbReference>